<comment type="similarity">
    <text evidence="1">Belongs to the hemerythrin family.</text>
</comment>
<evidence type="ECO:0000313" key="6">
    <source>
        <dbReference type="Proteomes" id="UP000001887"/>
    </source>
</evidence>
<organism evidence="5 6">
    <name type="scientific">Pirellula staleyi (strain ATCC 27377 / DSM 6068 / ICPB 4128)</name>
    <name type="common">Pirella staleyi</name>
    <dbReference type="NCBI Taxonomy" id="530564"/>
    <lineage>
        <taxon>Bacteria</taxon>
        <taxon>Pseudomonadati</taxon>
        <taxon>Planctomycetota</taxon>
        <taxon>Planctomycetia</taxon>
        <taxon>Pirellulales</taxon>
        <taxon>Pirellulaceae</taxon>
        <taxon>Pirellula</taxon>
    </lineage>
</organism>
<dbReference type="AlphaFoldDB" id="D2QYD4"/>
<gene>
    <name evidence="5" type="ordered locus">Psta_1673</name>
</gene>
<evidence type="ECO:0000313" key="5">
    <source>
        <dbReference type="EMBL" id="ADB16348.1"/>
    </source>
</evidence>
<reference evidence="5 6" key="1">
    <citation type="journal article" date="2009" name="Stand. Genomic Sci.">
        <title>Complete genome sequence of Pirellula staleyi type strain (ATCC 27377).</title>
        <authorList>
            <person name="Clum A."/>
            <person name="Tindall B.J."/>
            <person name="Sikorski J."/>
            <person name="Ivanova N."/>
            <person name="Mavrommatis K."/>
            <person name="Lucas S."/>
            <person name="Glavina del Rio T."/>
            <person name="Nolan M."/>
            <person name="Chen F."/>
            <person name="Tice H."/>
            <person name="Pitluck S."/>
            <person name="Cheng J.F."/>
            <person name="Chertkov O."/>
            <person name="Brettin T."/>
            <person name="Han C."/>
            <person name="Detter J.C."/>
            <person name="Kuske C."/>
            <person name="Bruce D."/>
            <person name="Goodwin L."/>
            <person name="Ovchinikova G."/>
            <person name="Pati A."/>
            <person name="Mikhailova N."/>
            <person name="Chen A."/>
            <person name="Palaniappan K."/>
            <person name="Land M."/>
            <person name="Hauser L."/>
            <person name="Chang Y.J."/>
            <person name="Jeffries C.D."/>
            <person name="Chain P."/>
            <person name="Rohde M."/>
            <person name="Goker M."/>
            <person name="Bristow J."/>
            <person name="Eisen J.A."/>
            <person name="Markowitz V."/>
            <person name="Hugenholtz P."/>
            <person name="Kyrpides N.C."/>
            <person name="Klenk H.P."/>
            <person name="Lapidus A."/>
        </authorList>
    </citation>
    <scope>NUCLEOTIDE SEQUENCE [LARGE SCALE GENOMIC DNA]</scope>
    <source>
        <strain evidence="6">ATCC 27377 / DSM 6068 / ICPB 4128</strain>
    </source>
</reference>
<feature type="domain" description="Hemerythrin-like" evidence="4">
    <location>
        <begin position="17"/>
        <end position="150"/>
    </location>
</feature>
<proteinExistence type="inferred from homology"/>
<accession>D2QYD4</accession>
<evidence type="ECO:0000256" key="3">
    <source>
        <dbReference type="ARBA" id="ARBA00023004"/>
    </source>
</evidence>
<dbReference type="OrthoDB" id="276004at2"/>
<dbReference type="EMBL" id="CP001848">
    <property type="protein sequence ID" value="ADB16348.1"/>
    <property type="molecule type" value="Genomic_DNA"/>
</dbReference>
<dbReference type="GO" id="GO:0046872">
    <property type="term" value="F:metal ion binding"/>
    <property type="evidence" value="ECO:0007669"/>
    <property type="project" value="UniProtKB-KW"/>
</dbReference>
<protein>
    <recommendedName>
        <fullName evidence="4">Hemerythrin-like domain-containing protein</fullName>
    </recommendedName>
</protein>
<evidence type="ECO:0000256" key="1">
    <source>
        <dbReference type="ARBA" id="ARBA00010587"/>
    </source>
</evidence>
<evidence type="ECO:0000256" key="2">
    <source>
        <dbReference type="ARBA" id="ARBA00022723"/>
    </source>
</evidence>
<dbReference type="KEGG" id="psl:Psta_1673"/>
<keyword evidence="2" id="KW-0479">Metal-binding</keyword>
<dbReference type="eggNOG" id="ENOG50331G9">
    <property type="taxonomic scope" value="Bacteria"/>
</dbReference>
<evidence type="ECO:0000259" key="4">
    <source>
        <dbReference type="Pfam" id="PF01814"/>
    </source>
</evidence>
<keyword evidence="3" id="KW-0408">Iron</keyword>
<dbReference type="Pfam" id="PF01814">
    <property type="entry name" value="Hemerythrin"/>
    <property type="match status" value="1"/>
</dbReference>
<dbReference type="Proteomes" id="UP000001887">
    <property type="component" value="Chromosome"/>
</dbReference>
<sequence>MHVTTITATLTVNAAFLEEIKEVHQELWQLLDDLRHRISRPIAPQMCRTLLDRLELLRDQLALHFALEEAYGYFEDPVQVAPRLSQRAEALRSEHQELYANFCDLLDEAEHKFYDEHEAELTIWIGDRFLQFDRQLREHERAERELIFEAYDCDLGCGD</sequence>
<dbReference type="Gene3D" id="1.20.120.50">
    <property type="entry name" value="Hemerythrin-like"/>
    <property type="match status" value="1"/>
</dbReference>
<dbReference type="InterPro" id="IPR035938">
    <property type="entry name" value="Hemerythrin-like_sf"/>
</dbReference>
<dbReference type="InterPro" id="IPR012312">
    <property type="entry name" value="Hemerythrin-like"/>
</dbReference>
<dbReference type="HOGENOM" id="CLU_1659127_0_0_0"/>
<keyword evidence="6" id="KW-1185">Reference proteome</keyword>
<name>D2QYD4_PIRSD</name>